<keyword evidence="4" id="KW-0503">Monooxygenase</keyword>
<organism evidence="6 7">
    <name type="scientific">Haliea salexigens</name>
    <dbReference type="NCBI Taxonomy" id="287487"/>
    <lineage>
        <taxon>Bacteria</taxon>
        <taxon>Pseudomonadati</taxon>
        <taxon>Pseudomonadota</taxon>
        <taxon>Gammaproteobacteria</taxon>
        <taxon>Cellvibrionales</taxon>
        <taxon>Halieaceae</taxon>
        <taxon>Haliea</taxon>
    </lineage>
</organism>
<dbReference type="AlphaFoldDB" id="A0A3C1KKD1"/>
<proteinExistence type="predicted"/>
<dbReference type="Gene3D" id="3.20.20.30">
    <property type="entry name" value="Luciferase-like domain"/>
    <property type="match status" value="1"/>
</dbReference>
<dbReference type="InterPro" id="IPR036661">
    <property type="entry name" value="Luciferase-like_sf"/>
</dbReference>
<evidence type="ECO:0000256" key="1">
    <source>
        <dbReference type="ARBA" id="ARBA00022630"/>
    </source>
</evidence>
<dbReference type="Proteomes" id="UP000259273">
    <property type="component" value="Unassembled WGS sequence"/>
</dbReference>
<dbReference type="Pfam" id="PF00296">
    <property type="entry name" value="Bac_luciferase"/>
    <property type="match status" value="1"/>
</dbReference>
<dbReference type="EMBL" id="DMND01000078">
    <property type="protein sequence ID" value="HAN27152.1"/>
    <property type="molecule type" value="Genomic_DNA"/>
</dbReference>
<accession>A0A3C1KKD1</accession>
<dbReference type="GO" id="GO:0046306">
    <property type="term" value="P:alkanesulfonate catabolic process"/>
    <property type="evidence" value="ECO:0007669"/>
    <property type="project" value="TreeGrafter"/>
</dbReference>
<evidence type="ECO:0000313" key="7">
    <source>
        <dbReference type="Proteomes" id="UP000259273"/>
    </source>
</evidence>
<name>A0A3C1KKD1_9GAMM</name>
<dbReference type="PANTHER" id="PTHR42847">
    <property type="entry name" value="ALKANESULFONATE MONOOXYGENASE"/>
    <property type="match status" value="1"/>
</dbReference>
<dbReference type="CDD" id="cd01097">
    <property type="entry name" value="Tetrahydromethanopterin_reductase"/>
    <property type="match status" value="1"/>
</dbReference>
<reference evidence="6 7" key="1">
    <citation type="journal article" date="2018" name="Nat. Biotechnol.">
        <title>A standardized bacterial taxonomy based on genome phylogeny substantially revises the tree of life.</title>
        <authorList>
            <person name="Parks D.H."/>
            <person name="Chuvochina M."/>
            <person name="Waite D.W."/>
            <person name="Rinke C."/>
            <person name="Skarshewski A."/>
            <person name="Chaumeil P.A."/>
            <person name="Hugenholtz P."/>
        </authorList>
    </citation>
    <scope>NUCLEOTIDE SEQUENCE [LARGE SCALE GENOMIC DNA]</scope>
    <source>
        <strain evidence="6">UBA9158</strain>
    </source>
</reference>
<evidence type="ECO:0000256" key="4">
    <source>
        <dbReference type="ARBA" id="ARBA00023033"/>
    </source>
</evidence>
<evidence type="ECO:0000256" key="2">
    <source>
        <dbReference type="ARBA" id="ARBA00022643"/>
    </source>
</evidence>
<dbReference type="InterPro" id="IPR011251">
    <property type="entry name" value="Luciferase-like_dom"/>
</dbReference>
<feature type="domain" description="Luciferase-like" evidence="5">
    <location>
        <begin position="5"/>
        <end position="151"/>
    </location>
</feature>
<keyword evidence="3" id="KW-0560">Oxidoreductase</keyword>
<evidence type="ECO:0000256" key="3">
    <source>
        <dbReference type="ARBA" id="ARBA00023002"/>
    </source>
</evidence>
<dbReference type="SUPFAM" id="SSF51679">
    <property type="entry name" value="Bacterial luciferase-like"/>
    <property type="match status" value="1"/>
</dbReference>
<sequence length="262" mass="29228">MSVAQLASGGRMQLGLGFGYRPVEFAMYGQCVEDRFEVTCNTARLLKKAWTGEPFNYEGRPCLVSPVPEKPVPILLGGMAPKVARIAAEIADGFLVPLFPPKVWQPYRDACLRLGKPDPGPYPRQGPTFLWVSEDPEADWQWIAPHILHVLDSYSRWTADAYGTPQGPYAGGMTAETVRESGAYKVLRPEDVVTMARELGDHSSLYLTPLFGGIDPEQGWKMLRLFEEQVLSHLPRNGVKPRWGMPAWPVERFCLGAAARQR</sequence>
<evidence type="ECO:0000313" key="6">
    <source>
        <dbReference type="EMBL" id="HAN27152.1"/>
    </source>
</evidence>
<keyword evidence="2" id="KW-0288">FMN</keyword>
<dbReference type="GO" id="GO:0008726">
    <property type="term" value="F:alkanesulfonate monooxygenase activity"/>
    <property type="evidence" value="ECO:0007669"/>
    <property type="project" value="TreeGrafter"/>
</dbReference>
<dbReference type="InterPro" id="IPR050172">
    <property type="entry name" value="SsuD_RutA_monooxygenase"/>
</dbReference>
<dbReference type="PANTHER" id="PTHR42847:SF4">
    <property type="entry name" value="ALKANESULFONATE MONOOXYGENASE-RELATED"/>
    <property type="match status" value="1"/>
</dbReference>
<evidence type="ECO:0000259" key="5">
    <source>
        <dbReference type="Pfam" id="PF00296"/>
    </source>
</evidence>
<keyword evidence="1" id="KW-0285">Flavoprotein</keyword>
<dbReference type="STRING" id="1121937.GCA_000423125_02074"/>
<gene>
    <name evidence="6" type="ORF">DCP75_05435</name>
</gene>
<comment type="caution">
    <text evidence="6">The sequence shown here is derived from an EMBL/GenBank/DDBJ whole genome shotgun (WGS) entry which is preliminary data.</text>
</comment>
<protein>
    <submittedName>
        <fullName evidence="6">LLM class flavin-dependent oxidoreductase</fullName>
    </submittedName>
</protein>